<dbReference type="Gene3D" id="1.10.150.240">
    <property type="entry name" value="Putative phosphatase, domain 2"/>
    <property type="match status" value="1"/>
</dbReference>
<dbReference type="KEGG" id="ter:Tery_4648"/>
<dbReference type="OrthoDB" id="9797743at2"/>
<dbReference type="HOGENOM" id="CLU_045011_0_2_3"/>
<dbReference type="PANTHER" id="PTHR42896">
    <property type="entry name" value="XYLULOSE-1,5-BISPHOSPHATE (XUBP) PHOSPHATASE"/>
    <property type="match status" value="1"/>
</dbReference>
<dbReference type="InterPro" id="IPR023198">
    <property type="entry name" value="PGP-like_dom2"/>
</dbReference>
<dbReference type="SFLD" id="SFLDG01135">
    <property type="entry name" value="C1.5.6:_HAD__Beta-PGM__Phospha"/>
    <property type="match status" value="1"/>
</dbReference>
<reference evidence="1" key="1">
    <citation type="submission" date="2006-06" db="EMBL/GenBank/DDBJ databases">
        <title>Complete sequence of Trichodesmium erythraeum IMS101.</title>
        <authorList>
            <consortium name="US DOE Joint Genome Institute"/>
            <person name="Copeland A."/>
            <person name="Lucas S."/>
            <person name="Lapidus A."/>
            <person name="Barry K."/>
            <person name="Detter J.C."/>
            <person name="Glavina del Rio T."/>
            <person name="Hammon N."/>
            <person name="Israni S."/>
            <person name="Dalin E."/>
            <person name="Tice H."/>
            <person name="Pitluck S."/>
            <person name="Kiss H."/>
            <person name="Munk A.C."/>
            <person name="Brettin T."/>
            <person name="Bruce D."/>
            <person name="Han C."/>
            <person name="Tapia R."/>
            <person name="Gilna P."/>
            <person name="Schmutz J."/>
            <person name="Larimer F."/>
            <person name="Land M."/>
            <person name="Hauser L."/>
            <person name="Kyrpides N."/>
            <person name="Kim E."/>
            <person name="Richardson P."/>
        </authorList>
    </citation>
    <scope>NUCLEOTIDE SEQUENCE [LARGE SCALE GENOMIC DNA]</scope>
    <source>
        <strain evidence="1">IMS101</strain>
    </source>
</reference>
<organism evidence="1">
    <name type="scientific">Trichodesmium erythraeum (strain IMS101)</name>
    <dbReference type="NCBI Taxonomy" id="203124"/>
    <lineage>
        <taxon>Bacteria</taxon>
        <taxon>Bacillati</taxon>
        <taxon>Cyanobacteriota</taxon>
        <taxon>Cyanophyceae</taxon>
        <taxon>Oscillatoriophycideae</taxon>
        <taxon>Oscillatoriales</taxon>
        <taxon>Microcoleaceae</taxon>
        <taxon>Trichodesmium</taxon>
    </lineage>
</organism>
<sequence>MIEQFTLIFDVDGTIADTERDGHRVAFNQAFAEAGLDWEWSVSLYGELLAISGGKERINFYISQYKPKLKSSIPLLELISNLHSSKTNYYRKLLSTGAIPLRPGIKRLLTEARNNKMRLAIATTSTITNVTALLENTLGKESISWFEIIAAGDIVPAKKPAPDIYYYVLEKMNIQSNNCIVFEDSHHGLQAALQTGLKTIVTVNNYTINQNFTGATLVLNHLGEPEKPFTILAGNALGRNYCDLKLIELLQD</sequence>
<dbReference type="InterPro" id="IPR023214">
    <property type="entry name" value="HAD_sf"/>
</dbReference>
<accession>Q10VV6</accession>
<dbReference type="SUPFAM" id="SSF56784">
    <property type="entry name" value="HAD-like"/>
    <property type="match status" value="1"/>
</dbReference>
<proteinExistence type="predicted"/>
<evidence type="ECO:0000313" key="1">
    <source>
        <dbReference type="EMBL" id="ABG53618.1"/>
    </source>
</evidence>
<protein>
    <submittedName>
        <fullName evidence="1">HAD-superfamily hydrolase, subfamily IA, variant 3</fullName>
    </submittedName>
</protein>
<keyword evidence="1" id="KW-0378">Hydrolase</keyword>
<dbReference type="PANTHER" id="PTHR42896:SF2">
    <property type="entry name" value="CBBY-LIKE PROTEIN"/>
    <property type="match status" value="1"/>
</dbReference>
<dbReference type="EMBL" id="CP000393">
    <property type="protein sequence ID" value="ABG53618.1"/>
    <property type="molecule type" value="Genomic_DNA"/>
</dbReference>
<dbReference type="CDD" id="cd07528">
    <property type="entry name" value="HAD_CbbY-like"/>
    <property type="match status" value="1"/>
</dbReference>
<dbReference type="NCBIfam" id="TIGR01509">
    <property type="entry name" value="HAD-SF-IA-v3"/>
    <property type="match status" value="1"/>
</dbReference>
<dbReference type="InterPro" id="IPR036412">
    <property type="entry name" value="HAD-like_sf"/>
</dbReference>
<name>Q10VV6_TRIEI</name>
<dbReference type="eggNOG" id="COG0637">
    <property type="taxonomic scope" value="Bacteria"/>
</dbReference>
<dbReference type="InterPro" id="IPR006439">
    <property type="entry name" value="HAD-SF_hydro_IA"/>
</dbReference>
<dbReference type="SFLD" id="SFLDF00035">
    <property type="entry name" value="phosphoglycolate_phosphatase"/>
    <property type="match status" value="1"/>
</dbReference>
<dbReference type="STRING" id="203124.Tery_4648"/>
<dbReference type="GO" id="GO:0016787">
    <property type="term" value="F:hydrolase activity"/>
    <property type="evidence" value="ECO:0007669"/>
    <property type="project" value="UniProtKB-KW"/>
</dbReference>
<dbReference type="Pfam" id="PF00702">
    <property type="entry name" value="Hydrolase"/>
    <property type="match status" value="1"/>
</dbReference>
<dbReference type="Gene3D" id="3.40.50.1000">
    <property type="entry name" value="HAD superfamily/HAD-like"/>
    <property type="match status" value="1"/>
</dbReference>
<dbReference type="InterPro" id="IPR044999">
    <property type="entry name" value="CbbY-like"/>
</dbReference>
<dbReference type="SFLD" id="SFLDG01129">
    <property type="entry name" value="C1.5:_HAD__Beta-PGM__Phosphata"/>
    <property type="match status" value="1"/>
</dbReference>
<dbReference type="SFLD" id="SFLDS00003">
    <property type="entry name" value="Haloacid_Dehalogenase"/>
    <property type="match status" value="1"/>
</dbReference>
<dbReference type="RefSeq" id="WP_011613935.1">
    <property type="nucleotide sequence ID" value="NC_008312.1"/>
</dbReference>
<gene>
    <name evidence="1" type="ordered locus">Tery_4648</name>
</gene>
<dbReference type="AlphaFoldDB" id="Q10VV6"/>